<protein>
    <submittedName>
        <fullName evidence="2">Uncharacterized protein</fullName>
    </submittedName>
</protein>
<feature type="transmembrane region" description="Helical" evidence="1">
    <location>
        <begin position="16"/>
        <end position="33"/>
    </location>
</feature>
<name>A0A8S1Q5F0_9CILI</name>
<keyword evidence="1" id="KW-1133">Transmembrane helix</keyword>
<evidence type="ECO:0000313" key="3">
    <source>
        <dbReference type="Proteomes" id="UP000692954"/>
    </source>
</evidence>
<reference evidence="2" key="1">
    <citation type="submission" date="2021-01" db="EMBL/GenBank/DDBJ databases">
        <authorList>
            <consortium name="Genoscope - CEA"/>
            <person name="William W."/>
        </authorList>
    </citation>
    <scope>NUCLEOTIDE SEQUENCE</scope>
</reference>
<keyword evidence="3" id="KW-1185">Reference proteome</keyword>
<keyword evidence="1" id="KW-0812">Transmembrane</keyword>
<organism evidence="2 3">
    <name type="scientific">Paramecium sonneborni</name>
    <dbReference type="NCBI Taxonomy" id="65129"/>
    <lineage>
        <taxon>Eukaryota</taxon>
        <taxon>Sar</taxon>
        <taxon>Alveolata</taxon>
        <taxon>Ciliophora</taxon>
        <taxon>Intramacronucleata</taxon>
        <taxon>Oligohymenophorea</taxon>
        <taxon>Peniculida</taxon>
        <taxon>Parameciidae</taxon>
        <taxon>Paramecium</taxon>
    </lineage>
</organism>
<evidence type="ECO:0000256" key="1">
    <source>
        <dbReference type="SAM" id="Phobius"/>
    </source>
</evidence>
<gene>
    <name evidence="2" type="ORF">PSON_ATCC_30995.1.T0950216</name>
</gene>
<accession>A0A8S1Q5F0</accession>
<keyword evidence="1" id="KW-0472">Membrane</keyword>
<dbReference type="AlphaFoldDB" id="A0A8S1Q5F0"/>
<proteinExistence type="predicted"/>
<sequence length="52" mass="6254">MSRQITFASNKENQRYILDNMIMIFQILTRILIFKIKSNGSYRNTLLNKIFL</sequence>
<comment type="caution">
    <text evidence="2">The sequence shown here is derived from an EMBL/GenBank/DDBJ whole genome shotgun (WGS) entry which is preliminary data.</text>
</comment>
<dbReference type="EMBL" id="CAJJDN010000095">
    <property type="protein sequence ID" value="CAD8110384.1"/>
    <property type="molecule type" value="Genomic_DNA"/>
</dbReference>
<evidence type="ECO:0000313" key="2">
    <source>
        <dbReference type="EMBL" id="CAD8110384.1"/>
    </source>
</evidence>
<dbReference type="Proteomes" id="UP000692954">
    <property type="component" value="Unassembled WGS sequence"/>
</dbReference>